<gene>
    <name evidence="2" type="ORF">CA13_73020</name>
</gene>
<evidence type="ECO:0000313" key="3">
    <source>
        <dbReference type="Proteomes" id="UP000315010"/>
    </source>
</evidence>
<evidence type="ECO:0000256" key="1">
    <source>
        <dbReference type="SAM" id="MobiDB-lite"/>
    </source>
</evidence>
<reference evidence="2 3" key="1">
    <citation type="submission" date="2019-02" db="EMBL/GenBank/DDBJ databases">
        <title>Deep-cultivation of Planctomycetes and their phenomic and genomic characterization uncovers novel biology.</title>
        <authorList>
            <person name="Wiegand S."/>
            <person name="Jogler M."/>
            <person name="Boedeker C."/>
            <person name="Pinto D."/>
            <person name="Vollmers J."/>
            <person name="Rivas-Marin E."/>
            <person name="Kohn T."/>
            <person name="Peeters S.H."/>
            <person name="Heuer A."/>
            <person name="Rast P."/>
            <person name="Oberbeckmann S."/>
            <person name="Bunk B."/>
            <person name="Jeske O."/>
            <person name="Meyerdierks A."/>
            <person name="Storesund J.E."/>
            <person name="Kallscheuer N."/>
            <person name="Luecker S."/>
            <person name="Lage O.M."/>
            <person name="Pohl T."/>
            <person name="Merkel B.J."/>
            <person name="Hornburger P."/>
            <person name="Mueller R.-W."/>
            <person name="Bruemmer F."/>
            <person name="Labrenz M."/>
            <person name="Spormann A.M."/>
            <person name="Op Den Camp H."/>
            <person name="Overmann J."/>
            <person name="Amann R."/>
            <person name="Jetten M.S.M."/>
            <person name="Mascher T."/>
            <person name="Medema M.H."/>
            <person name="Devos D.P."/>
            <person name="Kaster A.-K."/>
            <person name="Ovreas L."/>
            <person name="Rohde M."/>
            <person name="Galperin M.Y."/>
            <person name="Jogler C."/>
        </authorList>
    </citation>
    <scope>NUCLEOTIDE SEQUENCE [LARGE SCALE GENOMIC DNA]</scope>
    <source>
        <strain evidence="2 3">CA13</strain>
    </source>
</reference>
<dbReference type="AlphaFoldDB" id="A0A5C5YPK4"/>
<dbReference type="Proteomes" id="UP000315010">
    <property type="component" value="Unassembled WGS sequence"/>
</dbReference>
<dbReference type="EMBL" id="SJPJ01000002">
    <property type="protein sequence ID" value="TWT76803.1"/>
    <property type="molecule type" value="Genomic_DNA"/>
</dbReference>
<proteinExistence type="predicted"/>
<name>A0A5C5YPK4_9BACT</name>
<protein>
    <submittedName>
        <fullName evidence="2">Uncharacterized protein</fullName>
    </submittedName>
</protein>
<sequence length="160" mass="17676">MFASSGRQERIERSRQLIMNQQQDDDGLPGETTLPEEPSFDPPLHQSICPQCERPRRTVQTIDPALTMSVLALASLLHEATSQQIASGLDTASVWLKLLARVVRDQTRRGTSNTLILALYRGWISPHDPVMDAVRIRYAELIAGAAASPRGPPPQQREAA</sequence>
<organism evidence="2 3">
    <name type="scientific">Novipirellula herctigrandis</name>
    <dbReference type="NCBI Taxonomy" id="2527986"/>
    <lineage>
        <taxon>Bacteria</taxon>
        <taxon>Pseudomonadati</taxon>
        <taxon>Planctomycetota</taxon>
        <taxon>Planctomycetia</taxon>
        <taxon>Pirellulales</taxon>
        <taxon>Pirellulaceae</taxon>
        <taxon>Novipirellula</taxon>
    </lineage>
</organism>
<accession>A0A5C5YPK4</accession>
<feature type="region of interest" description="Disordered" evidence="1">
    <location>
        <begin position="1"/>
        <end position="47"/>
    </location>
</feature>
<comment type="caution">
    <text evidence="2">The sequence shown here is derived from an EMBL/GenBank/DDBJ whole genome shotgun (WGS) entry which is preliminary data.</text>
</comment>
<evidence type="ECO:0000313" key="2">
    <source>
        <dbReference type="EMBL" id="TWT76803.1"/>
    </source>
</evidence>
<keyword evidence="3" id="KW-1185">Reference proteome</keyword>